<protein>
    <submittedName>
        <fullName evidence="1">Uncharacterized protein</fullName>
    </submittedName>
</protein>
<proteinExistence type="predicted"/>
<organism evidence="1 2">
    <name type="scientific">Cylicocyclus nassatus</name>
    <name type="common">Nematode worm</name>
    <dbReference type="NCBI Taxonomy" id="53992"/>
    <lineage>
        <taxon>Eukaryota</taxon>
        <taxon>Metazoa</taxon>
        <taxon>Ecdysozoa</taxon>
        <taxon>Nematoda</taxon>
        <taxon>Chromadorea</taxon>
        <taxon>Rhabditida</taxon>
        <taxon>Rhabditina</taxon>
        <taxon>Rhabditomorpha</taxon>
        <taxon>Strongyloidea</taxon>
        <taxon>Strongylidae</taxon>
        <taxon>Cylicocyclus</taxon>
    </lineage>
</organism>
<dbReference type="EMBL" id="CATQJL010000223">
    <property type="protein sequence ID" value="CAJ0598848.1"/>
    <property type="molecule type" value="Genomic_DNA"/>
</dbReference>
<comment type="caution">
    <text evidence="1">The sequence shown here is derived from an EMBL/GenBank/DDBJ whole genome shotgun (WGS) entry which is preliminary data.</text>
</comment>
<dbReference type="Proteomes" id="UP001176961">
    <property type="component" value="Unassembled WGS sequence"/>
</dbReference>
<name>A0AA36M5H3_CYLNA</name>
<evidence type="ECO:0000313" key="1">
    <source>
        <dbReference type="EMBL" id="CAJ0598848.1"/>
    </source>
</evidence>
<keyword evidence="2" id="KW-1185">Reference proteome</keyword>
<reference evidence="1" key="1">
    <citation type="submission" date="2023-07" db="EMBL/GenBank/DDBJ databases">
        <authorList>
            <consortium name="CYATHOMIX"/>
        </authorList>
    </citation>
    <scope>NUCLEOTIDE SEQUENCE</scope>
    <source>
        <strain evidence="1">N/A</strain>
    </source>
</reference>
<evidence type="ECO:0000313" key="2">
    <source>
        <dbReference type="Proteomes" id="UP001176961"/>
    </source>
</evidence>
<sequence length="112" mass="12727">MSMSSSFSHKFCEHRMVFRILQGQSTGTIELLLVVLIPSLNAFIDLNSTTQLFRYILLARISLRWIKSMILSRIVCGNNINWEDGGYKTVHPLHSMVITILLERADTECSGP</sequence>
<gene>
    <name evidence="1" type="ORF">CYNAS_LOCUS10831</name>
</gene>
<dbReference type="AlphaFoldDB" id="A0AA36M5H3"/>
<accession>A0AA36M5H3</accession>